<proteinExistence type="predicted"/>
<evidence type="ECO:0000259" key="2">
    <source>
        <dbReference type="Pfam" id="PF24016"/>
    </source>
</evidence>
<evidence type="ECO:0000256" key="1">
    <source>
        <dbReference type="SAM" id="MobiDB-lite"/>
    </source>
</evidence>
<feature type="domain" description="DUF7330" evidence="2">
    <location>
        <begin position="61"/>
        <end position="255"/>
    </location>
</feature>
<dbReference type="InterPro" id="IPR055754">
    <property type="entry name" value="DUF7330"/>
</dbReference>
<protein>
    <recommendedName>
        <fullName evidence="2">DUF7330 domain-containing protein</fullName>
    </recommendedName>
</protein>
<feature type="compositionally biased region" description="Basic and acidic residues" evidence="1">
    <location>
        <begin position="8"/>
        <end position="28"/>
    </location>
</feature>
<organism evidence="3 4">
    <name type="scientific">Gymnopilus dilepis</name>
    <dbReference type="NCBI Taxonomy" id="231916"/>
    <lineage>
        <taxon>Eukaryota</taxon>
        <taxon>Fungi</taxon>
        <taxon>Dikarya</taxon>
        <taxon>Basidiomycota</taxon>
        <taxon>Agaricomycotina</taxon>
        <taxon>Agaricomycetes</taxon>
        <taxon>Agaricomycetidae</taxon>
        <taxon>Agaricales</taxon>
        <taxon>Agaricineae</taxon>
        <taxon>Hymenogastraceae</taxon>
        <taxon>Gymnopilus</taxon>
    </lineage>
</organism>
<dbReference type="Pfam" id="PF24016">
    <property type="entry name" value="DUF7330"/>
    <property type="match status" value="1"/>
</dbReference>
<dbReference type="AlphaFoldDB" id="A0A409YR72"/>
<feature type="region of interest" description="Disordered" evidence="1">
    <location>
        <begin position="1"/>
        <end position="31"/>
    </location>
</feature>
<comment type="caution">
    <text evidence="3">The sequence shown here is derived from an EMBL/GenBank/DDBJ whole genome shotgun (WGS) entry which is preliminary data.</text>
</comment>
<evidence type="ECO:0000313" key="4">
    <source>
        <dbReference type="Proteomes" id="UP000284706"/>
    </source>
</evidence>
<dbReference type="OrthoDB" id="5289249at2759"/>
<keyword evidence="4" id="KW-1185">Reference proteome</keyword>
<reference evidence="3 4" key="1">
    <citation type="journal article" date="2018" name="Evol. Lett.">
        <title>Horizontal gene cluster transfer increased hallucinogenic mushroom diversity.</title>
        <authorList>
            <person name="Reynolds H.T."/>
            <person name="Vijayakumar V."/>
            <person name="Gluck-Thaler E."/>
            <person name="Korotkin H.B."/>
            <person name="Matheny P.B."/>
            <person name="Slot J.C."/>
        </authorList>
    </citation>
    <scope>NUCLEOTIDE SEQUENCE [LARGE SCALE GENOMIC DNA]</scope>
    <source>
        <strain evidence="3 4">SRW20</strain>
    </source>
</reference>
<evidence type="ECO:0000313" key="3">
    <source>
        <dbReference type="EMBL" id="PPR05493.1"/>
    </source>
</evidence>
<dbReference type="EMBL" id="NHYE01000470">
    <property type="protein sequence ID" value="PPR05493.1"/>
    <property type="molecule type" value="Genomic_DNA"/>
</dbReference>
<gene>
    <name evidence="3" type="ORF">CVT26_009060</name>
</gene>
<name>A0A409YR72_9AGAR</name>
<dbReference type="STRING" id="231916.A0A409YR72"/>
<sequence length="285" mass="31444">MIIPEDQLPSKKDLEANSERAQVVHEDDPPPMYFGPGQESEIPSTSTACLERYVPNERPSNFISISKINGAVQGTWVINPGLVLPSALLPPLEKGETEETRKNLSLDSRNGAIDADVYVLPPPSTSSALVKPRQRVTVHAKSWNGAVTVKLHDLQDPDTSRLPIHVACHTTNGAINVYIPRSFRGIINIKTKNGSPRYSEAVRNLIVPISDIHGVHRSFMGQFDPSQWEGDSEWLGDELNAESWNGSVKVFFEDEADANMSSSTATRTTMKIGRSQSFFGKLFSF</sequence>
<dbReference type="InParanoid" id="A0A409YR72"/>
<accession>A0A409YR72</accession>
<dbReference type="Proteomes" id="UP000284706">
    <property type="component" value="Unassembled WGS sequence"/>
</dbReference>